<evidence type="ECO:0000256" key="4">
    <source>
        <dbReference type="ARBA" id="ARBA00022741"/>
    </source>
</evidence>
<evidence type="ECO:0000256" key="2">
    <source>
        <dbReference type="ARBA" id="ARBA00020484"/>
    </source>
</evidence>
<dbReference type="InterPro" id="IPR030388">
    <property type="entry name" value="G_ERA_dom"/>
</dbReference>
<dbReference type="InterPro" id="IPR005662">
    <property type="entry name" value="GTPase_Era-like"/>
</dbReference>
<dbReference type="PRINTS" id="PR00326">
    <property type="entry name" value="GTP1OBG"/>
</dbReference>
<organism evidence="13 14">
    <name type="scientific">Paenibacillus montanisoli</name>
    <dbReference type="NCBI Taxonomy" id="2081970"/>
    <lineage>
        <taxon>Bacteria</taxon>
        <taxon>Bacillati</taxon>
        <taxon>Bacillota</taxon>
        <taxon>Bacilli</taxon>
        <taxon>Bacillales</taxon>
        <taxon>Paenibacillaceae</taxon>
        <taxon>Paenibacillus</taxon>
    </lineage>
</organism>
<sequence>MNSLTSGSKGSKQKFHSGFVAIVGRPNVGKSTLINEVIGQKIAIMSDKPQTTRNKIHGVYTTENSQIVFLDTPGIHKPTSKLGEVMVKSAVGTLGEVDAALFLIDVSEGLGGGDRFIIEALKKVKTPVFLVMNKIDKIEPEALLPMIVQYKELYDFAEVVPISALQGSNVNTLLNVLSGYLPEGPQYYPADQVTDHPEQFVCAELVREKILHLTREEVPHSIAVAIEDMRVQENGVVYIGAVIYVERDSQKGIVIGKQGALLKQVGKEARRDIETLLGSRVFLELWVKVKKDWRNQERVLKDLGFRND</sequence>
<keyword evidence="14" id="KW-1185">Reference proteome</keyword>
<feature type="region of interest" description="G5" evidence="9">
    <location>
        <begin position="162"/>
        <end position="164"/>
    </location>
</feature>
<feature type="domain" description="Era-type G" evidence="12">
    <location>
        <begin position="16"/>
        <end position="183"/>
    </location>
</feature>
<evidence type="ECO:0000256" key="5">
    <source>
        <dbReference type="ARBA" id="ARBA00022884"/>
    </source>
</evidence>
<protein>
    <recommendedName>
        <fullName evidence="2 8">GTPase Era</fullName>
    </recommendedName>
</protein>
<dbReference type="PANTHER" id="PTHR42698">
    <property type="entry name" value="GTPASE ERA"/>
    <property type="match status" value="1"/>
</dbReference>
<comment type="subunit">
    <text evidence="8">Monomer.</text>
</comment>
<feature type="region of interest" description="G3" evidence="9">
    <location>
        <begin position="71"/>
        <end position="74"/>
    </location>
</feature>
<feature type="region of interest" description="G4" evidence="9">
    <location>
        <begin position="133"/>
        <end position="136"/>
    </location>
</feature>
<dbReference type="Pfam" id="PF01926">
    <property type="entry name" value="MMR_HSR1"/>
    <property type="match status" value="1"/>
</dbReference>
<dbReference type="CDD" id="cd22534">
    <property type="entry name" value="KH-II_Era"/>
    <property type="match status" value="1"/>
</dbReference>
<dbReference type="InterPro" id="IPR005225">
    <property type="entry name" value="Small_GTP-bd"/>
</dbReference>
<evidence type="ECO:0000256" key="7">
    <source>
        <dbReference type="ARBA" id="ARBA00023136"/>
    </source>
</evidence>
<proteinExistence type="inferred from homology"/>
<dbReference type="InterPro" id="IPR015946">
    <property type="entry name" value="KH_dom-like_a/b"/>
</dbReference>
<dbReference type="GO" id="GO:0005829">
    <property type="term" value="C:cytosol"/>
    <property type="evidence" value="ECO:0007669"/>
    <property type="project" value="TreeGrafter"/>
</dbReference>
<dbReference type="FunFam" id="3.40.50.300:FF:000094">
    <property type="entry name" value="GTPase Era"/>
    <property type="match status" value="1"/>
</dbReference>
<dbReference type="NCBIfam" id="NF000908">
    <property type="entry name" value="PRK00089.1"/>
    <property type="match status" value="1"/>
</dbReference>
<keyword evidence="8" id="KW-1003">Cell membrane</keyword>
<dbReference type="NCBIfam" id="TIGR00231">
    <property type="entry name" value="small_GTP"/>
    <property type="match status" value="1"/>
</dbReference>
<feature type="binding site" evidence="8">
    <location>
        <begin position="133"/>
        <end position="136"/>
    </location>
    <ligand>
        <name>GTP</name>
        <dbReference type="ChEBI" id="CHEBI:37565"/>
    </ligand>
</feature>
<dbReference type="GO" id="GO:0000028">
    <property type="term" value="P:ribosomal small subunit assembly"/>
    <property type="evidence" value="ECO:0007669"/>
    <property type="project" value="TreeGrafter"/>
</dbReference>
<dbReference type="Gene3D" id="3.30.300.20">
    <property type="match status" value="1"/>
</dbReference>
<feature type="region of interest" description="G2" evidence="9">
    <location>
        <begin position="50"/>
        <end position="54"/>
    </location>
</feature>
<comment type="similarity">
    <text evidence="1 8 9 10">Belongs to the TRAFAC class TrmE-Era-EngA-EngB-Septin-like GTPase superfamily. Era GTPase family.</text>
</comment>
<dbReference type="GO" id="GO:0003924">
    <property type="term" value="F:GTPase activity"/>
    <property type="evidence" value="ECO:0007669"/>
    <property type="project" value="UniProtKB-UniRule"/>
</dbReference>
<dbReference type="InterPro" id="IPR006073">
    <property type="entry name" value="GTP-bd"/>
</dbReference>
<evidence type="ECO:0000313" key="14">
    <source>
        <dbReference type="Proteomes" id="UP000249260"/>
    </source>
</evidence>
<accession>A0A328U205</accession>
<dbReference type="HAMAP" id="MF_00367">
    <property type="entry name" value="GTPase_Era"/>
    <property type="match status" value="1"/>
</dbReference>
<dbReference type="Gene3D" id="3.40.50.300">
    <property type="entry name" value="P-loop containing nucleotide triphosphate hydrolases"/>
    <property type="match status" value="1"/>
</dbReference>
<evidence type="ECO:0000313" key="13">
    <source>
        <dbReference type="EMBL" id="RAP76700.1"/>
    </source>
</evidence>
<keyword evidence="4 8" id="KW-0547">Nucleotide-binding</keyword>
<dbReference type="GO" id="GO:0070181">
    <property type="term" value="F:small ribosomal subunit rRNA binding"/>
    <property type="evidence" value="ECO:0007669"/>
    <property type="project" value="UniProtKB-UniRule"/>
</dbReference>
<dbReference type="PROSITE" id="PS50823">
    <property type="entry name" value="KH_TYPE_2"/>
    <property type="match status" value="1"/>
</dbReference>
<dbReference type="RefSeq" id="WP_112882915.1">
    <property type="nucleotide sequence ID" value="NZ_QLUW01000002.1"/>
</dbReference>
<dbReference type="PROSITE" id="PS51713">
    <property type="entry name" value="G_ERA"/>
    <property type="match status" value="1"/>
</dbReference>
<gene>
    <name evidence="8" type="primary">era</name>
    <name evidence="13" type="ORF">DL346_15235</name>
</gene>
<evidence type="ECO:0000259" key="11">
    <source>
        <dbReference type="PROSITE" id="PS50823"/>
    </source>
</evidence>
<evidence type="ECO:0000259" key="12">
    <source>
        <dbReference type="PROSITE" id="PS51713"/>
    </source>
</evidence>
<dbReference type="EMBL" id="QLUW01000002">
    <property type="protein sequence ID" value="RAP76700.1"/>
    <property type="molecule type" value="Genomic_DNA"/>
</dbReference>
<dbReference type="Proteomes" id="UP000249260">
    <property type="component" value="Unassembled WGS sequence"/>
</dbReference>
<dbReference type="Pfam" id="PF07650">
    <property type="entry name" value="KH_2"/>
    <property type="match status" value="1"/>
</dbReference>
<feature type="domain" description="KH type-2" evidence="11">
    <location>
        <begin position="214"/>
        <end position="291"/>
    </location>
</feature>
<evidence type="ECO:0000256" key="10">
    <source>
        <dbReference type="RuleBase" id="RU003761"/>
    </source>
</evidence>
<keyword evidence="8" id="KW-0699">rRNA-binding</keyword>
<name>A0A328U205_9BACL</name>
<dbReference type="SUPFAM" id="SSF52540">
    <property type="entry name" value="P-loop containing nucleoside triphosphate hydrolases"/>
    <property type="match status" value="1"/>
</dbReference>
<evidence type="ECO:0000256" key="8">
    <source>
        <dbReference type="HAMAP-Rule" id="MF_00367"/>
    </source>
</evidence>
<dbReference type="GO" id="GO:0005886">
    <property type="term" value="C:plasma membrane"/>
    <property type="evidence" value="ECO:0007669"/>
    <property type="project" value="UniProtKB-SubCell"/>
</dbReference>
<comment type="function">
    <text evidence="8">An essential GTPase that binds both GDP and GTP, with rapid nucleotide exchange. Plays a role in 16S rRNA processing and 30S ribosomal subunit biogenesis and possibly also in cell cycle regulation and energy metabolism.</text>
</comment>
<dbReference type="CDD" id="cd04163">
    <property type="entry name" value="Era"/>
    <property type="match status" value="1"/>
</dbReference>
<evidence type="ECO:0000256" key="6">
    <source>
        <dbReference type="ARBA" id="ARBA00023134"/>
    </source>
</evidence>
<dbReference type="InterPro" id="IPR027417">
    <property type="entry name" value="P-loop_NTPase"/>
</dbReference>
<dbReference type="SUPFAM" id="SSF54814">
    <property type="entry name" value="Prokaryotic type KH domain (KH-domain type II)"/>
    <property type="match status" value="1"/>
</dbReference>
<evidence type="ECO:0000256" key="3">
    <source>
        <dbReference type="ARBA" id="ARBA00022517"/>
    </source>
</evidence>
<evidence type="ECO:0000256" key="9">
    <source>
        <dbReference type="PROSITE-ProRule" id="PRU01050"/>
    </source>
</evidence>
<keyword evidence="5 8" id="KW-0694">RNA-binding</keyword>
<dbReference type="PANTHER" id="PTHR42698:SF1">
    <property type="entry name" value="GTPASE ERA, MITOCHONDRIAL"/>
    <property type="match status" value="1"/>
</dbReference>
<keyword evidence="3 8" id="KW-0690">Ribosome biogenesis</keyword>
<comment type="caution">
    <text evidence="13">The sequence shown here is derived from an EMBL/GenBank/DDBJ whole genome shotgun (WGS) entry which is preliminary data.</text>
</comment>
<feature type="binding site" evidence="8">
    <location>
        <begin position="71"/>
        <end position="75"/>
    </location>
    <ligand>
        <name>GTP</name>
        <dbReference type="ChEBI" id="CHEBI:37565"/>
    </ligand>
</feature>
<dbReference type="AlphaFoldDB" id="A0A328U205"/>
<reference evidence="13 14" key="1">
    <citation type="submission" date="2018-06" db="EMBL/GenBank/DDBJ databases">
        <title>Paenibacillus montanisoli sp. nov., isolated from mountain area soil.</title>
        <authorList>
            <person name="Wu M."/>
        </authorList>
    </citation>
    <scope>NUCLEOTIDE SEQUENCE [LARGE SCALE GENOMIC DNA]</scope>
    <source>
        <strain evidence="13 14">RA17</strain>
    </source>
</reference>
<dbReference type="FunFam" id="3.30.300.20:FF:000003">
    <property type="entry name" value="GTPase Era"/>
    <property type="match status" value="1"/>
</dbReference>
<keyword evidence="6 8" id="KW-0342">GTP-binding</keyword>
<dbReference type="GO" id="GO:0043024">
    <property type="term" value="F:ribosomal small subunit binding"/>
    <property type="evidence" value="ECO:0007669"/>
    <property type="project" value="TreeGrafter"/>
</dbReference>
<dbReference type="InterPro" id="IPR004044">
    <property type="entry name" value="KH_dom_type_2"/>
</dbReference>
<keyword evidence="7 8" id="KW-0472">Membrane</keyword>
<dbReference type="OrthoDB" id="9805918at2"/>
<comment type="subcellular location">
    <subcellularLocation>
        <location evidence="8">Cytoplasm</location>
    </subcellularLocation>
    <subcellularLocation>
        <location evidence="8">Cell membrane</location>
        <topology evidence="8">Peripheral membrane protein</topology>
    </subcellularLocation>
</comment>
<evidence type="ECO:0000256" key="1">
    <source>
        <dbReference type="ARBA" id="ARBA00007921"/>
    </source>
</evidence>
<feature type="region of interest" description="G1" evidence="9">
    <location>
        <begin position="24"/>
        <end position="31"/>
    </location>
</feature>
<feature type="binding site" evidence="8">
    <location>
        <begin position="24"/>
        <end position="31"/>
    </location>
    <ligand>
        <name>GTP</name>
        <dbReference type="ChEBI" id="CHEBI:37565"/>
    </ligand>
</feature>
<keyword evidence="8" id="KW-0963">Cytoplasm</keyword>
<dbReference type="InterPro" id="IPR009019">
    <property type="entry name" value="KH_sf_prok-type"/>
</dbReference>
<dbReference type="GO" id="GO:0005525">
    <property type="term" value="F:GTP binding"/>
    <property type="evidence" value="ECO:0007669"/>
    <property type="project" value="UniProtKB-UniRule"/>
</dbReference>
<dbReference type="NCBIfam" id="TIGR00436">
    <property type="entry name" value="era"/>
    <property type="match status" value="1"/>
</dbReference>